<dbReference type="SUPFAM" id="SSF56784">
    <property type="entry name" value="HAD-like"/>
    <property type="match status" value="1"/>
</dbReference>
<dbReference type="RefSeq" id="WP_350392163.1">
    <property type="nucleotide sequence ID" value="NZ_JBELQE010000023.1"/>
</dbReference>
<keyword evidence="3" id="KW-0479">Metal-binding</keyword>
<keyword evidence="7" id="KW-1185">Reference proteome</keyword>
<dbReference type="SFLD" id="SFLDS00003">
    <property type="entry name" value="Haloacid_Dehalogenase"/>
    <property type="match status" value="1"/>
</dbReference>
<dbReference type="NCBIfam" id="TIGR01509">
    <property type="entry name" value="HAD-SF-IA-v3"/>
    <property type="match status" value="1"/>
</dbReference>
<comment type="caution">
    <text evidence="6">The sequence shown here is derived from an EMBL/GenBank/DDBJ whole genome shotgun (WGS) entry which is preliminary data.</text>
</comment>
<evidence type="ECO:0000313" key="7">
    <source>
        <dbReference type="Proteomes" id="UP001480955"/>
    </source>
</evidence>
<dbReference type="GO" id="GO:0016787">
    <property type="term" value="F:hydrolase activity"/>
    <property type="evidence" value="ECO:0007669"/>
    <property type="project" value="UniProtKB-KW"/>
</dbReference>
<keyword evidence="4" id="KW-0460">Magnesium</keyword>
<evidence type="ECO:0000313" key="6">
    <source>
        <dbReference type="EMBL" id="MER2248937.1"/>
    </source>
</evidence>
<dbReference type="PANTHER" id="PTHR46193">
    <property type="entry name" value="6-PHOSPHOGLUCONATE PHOSPHATASE"/>
    <property type="match status" value="1"/>
</dbReference>
<dbReference type="InterPro" id="IPR036412">
    <property type="entry name" value="HAD-like_sf"/>
</dbReference>
<evidence type="ECO:0000256" key="5">
    <source>
        <dbReference type="ARBA" id="ARBA00023277"/>
    </source>
</evidence>
<proteinExistence type="inferred from homology"/>
<accession>A0ABV1QHR3</accession>
<dbReference type="SFLD" id="SFLDG01129">
    <property type="entry name" value="C1.5:_HAD__Beta-PGM__Phosphata"/>
    <property type="match status" value="1"/>
</dbReference>
<evidence type="ECO:0000256" key="3">
    <source>
        <dbReference type="ARBA" id="ARBA00022723"/>
    </source>
</evidence>
<sequence length="250" mass="25724">MPASPDAVSGALRAVIFDVDGVLVDSPHEQAWRDALADFADPTGFTTAFYQAHVAGKPRLEGARATLERLGAAGAATDAAAFGRKKQAVIDRLIAEDRFTAFPDAIRLAVALRETALRTVLASSSKNADAMLARVILPDGRTLLSLFDADVSGRDVPRGKPDPALFRLAAGAVEVPPAACLVVEDAPAGIRAAKAGGMAGLGIARLGDAALLRAAGADLVLTSLDDLDVSALSDGVLQRRSGPDPHTSSV</sequence>
<organism evidence="6 7">
    <name type="scientific">Methylorubrum podarium</name>
    <dbReference type="NCBI Taxonomy" id="200476"/>
    <lineage>
        <taxon>Bacteria</taxon>
        <taxon>Pseudomonadati</taxon>
        <taxon>Pseudomonadota</taxon>
        <taxon>Alphaproteobacteria</taxon>
        <taxon>Hyphomicrobiales</taxon>
        <taxon>Methylobacteriaceae</taxon>
        <taxon>Methylorubrum</taxon>
    </lineage>
</organism>
<comment type="similarity">
    <text evidence="2">Belongs to the HAD-like hydrolase superfamily. CbbY/CbbZ/Gph/YieH family.</text>
</comment>
<dbReference type="Gene3D" id="1.10.150.240">
    <property type="entry name" value="Putative phosphatase, domain 2"/>
    <property type="match status" value="1"/>
</dbReference>
<dbReference type="Proteomes" id="UP001480955">
    <property type="component" value="Unassembled WGS sequence"/>
</dbReference>
<dbReference type="InterPro" id="IPR023214">
    <property type="entry name" value="HAD_sf"/>
</dbReference>
<dbReference type="InterPro" id="IPR006439">
    <property type="entry name" value="HAD-SF_hydro_IA"/>
</dbReference>
<gene>
    <name evidence="6" type="ORF">ABS772_03310</name>
</gene>
<evidence type="ECO:0000256" key="1">
    <source>
        <dbReference type="ARBA" id="ARBA00001946"/>
    </source>
</evidence>
<comment type="cofactor">
    <cofactor evidence="1">
        <name>Mg(2+)</name>
        <dbReference type="ChEBI" id="CHEBI:18420"/>
    </cofactor>
</comment>
<keyword evidence="5" id="KW-0119">Carbohydrate metabolism</keyword>
<dbReference type="PANTHER" id="PTHR46193:SF18">
    <property type="entry name" value="HEXITOL PHOSPHATASE B"/>
    <property type="match status" value="1"/>
</dbReference>
<dbReference type="Pfam" id="PF00702">
    <property type="entry name" value="Hydrolase"/>
    <property type="match status" value="1"/>
</dbReference>
<dbReference type="Gene3D" id="3.40.50.1000">
    <property type="entry name" value="HAD superfamily/HAD-like"/>
    <property type="match status" value="1"/>
</dbReference>
<protein>
    <submittedName>
        <fullName evidence="6">HAD-IA family hydrolase</fullName>
    </submittedName>
</protein>
<dbReference type="InterPro" id="IPR023198">
    <property type="entry name" value="PGP-like_dom2"/>
</dbReference>
<name>A0ABV1QHR3_9HYPH</name>
<reference evidence="6 7" key="1">
    <citation type="submission" date="2024-06" db="EMBL/GenBank/DDBJ databases">
        <authorList>
            <person name="Campbell A.G."/>
        </authorList>
    </citation>
    <scope>NUCLEOTIDE SEQUENCE [LARGE SCALE GENOMIC DNA]</scope>
    <source>
        <strain evidence="6 7">EM12</strain>
    </source>
</reference>
<keyword evidence="6" id="KW-0378">Hydrolase</keyword>
<evidence type="ECO:0000256" key="2">
    <source>
        <dbReference type="ARBA" id="ARBA00006171"/>
    </source>
</evidence>
<dbReference type="PRINTS" id="PR00413">
    <property type="entry name" value="HADHALOGNASE"/>
</dbReference>
<dbReference type="EMBL" id="JBELQE010000023">
    <property type="protein sequence ID" value="MER2248937.1"/>
    <property type="molecule type" value="Genomic_DNA"/>
</dbReference>
<evidence type="ECO:0000256" key="4">
    <source>
        <dbReference type="ARBA" id="ARBA00022842"/>
    </source>
</evidence>
<dbReference type="InterPro" id="IPR051600">
    <property type="entry name" value="Beta-PGM-like"/>
</dbReference>